<comment type="similarity">
    <text evidence="1">Belongs to the peptidase A1 family.</text>
</comment>
<keyword evidence="5" id="KW-1185">Reference proteome</keyword>
<evidence type="ECO:0000256" key="2">
    <source>
        <dbReference type="SAM" id="SignalP"/>
    </source>
</evidence>
<evidence type="ECO:0000313" key="4">
    <source>
        <dbReference type="EMBL" id="KAI3921573.1"/>
    </source>
</evidence>
<feature type="signal peptide" evidence="2">
    <location>
        <begin position="1"/>
        <end position="27"/>
    </location>
</feature>
<protein>
    <recommendedName>
        <fullName evidence="3">Peptidase A1 domain-containing protein</fullName>
    </recommendedName>
</protein>
<organism evidence="4 5">
    <name type="scientific">Papaver atlanticum</name>
    <dbReference type="NCBI Taxonomy" id="357466"/>
    <lineage>
        <taxon>Eukaryota</taxon>
        <taxon>Viridiplantae</taxon>
        <taxon>Streptophyta</taxon>
        <taxon>Embryophyta</taxon>
        <taxon>Tracheophyta</taxon>
        <taxon>Spermatophyta</taxon>
        <taxon>Magnoliopsida</taxon>
        <taxon>Ranunculales</taxon>
        <taxon>Papaveraceae</taxon>
        <taxon>Papaveroideae</taxon>
        <taxon>Papaver</taxon>
    </lineage>
</organism>
<comment type="caution">
    <text evidence="4">The sequence shown here is derived from an EMBL/GenBank/DDBJ whole genome shotgun (WGS) entry which is preliminary data.</text>
</comment>
<accession>A0AAD4XIX3</accession>
<name>A0AAD4XIX3_9MAGN</name>
<dbReference type="GO" id="GO:0006508">
    <property type="term" value="P:proteolysis"/>
    <property type="evidence" value="ECO:0007669"/>
    <property type="project" value="InterPro"/>
</dbReference>
<dbReference type="PANTHER" id="PTHR47965">
    <property type="entry name" value="ASPARTYL PROTEASE-RELATED"/>
    <property type="match status" value="1"/>
</dbReference>
<dbReference type="InterPro" id="IPR021109">
    <property type="entry name" value="Peptidase_aspartic_dom_sf"/>
</dbReference>
<gene>
    <name evidence="4" type="ORF">MKW98_013507</name>
</gene>
<dbReference type="InterPro" id="IPR032799">
    <property type="entry name" value="TAXi_C"/>
</dbReference>
<keyword evidence="2" id="KW-0732">Signal</keyword>
<evidence type="ECO:0000313" key="5">
    <source>
        <dbReference type="Proteomes" id="UP001202328"/>
    </source>
</evidence>
<evidence type="ECO:0000259" key="3">
    <source>
        <dbReference type="PROSITE" id="PS51767"/>
    </source>
</evidence>
<sequence length="413" mass="45845">MDTLFSSSIIHFLLLHLLLVFLSLSNAQTPQRAGIIFDLERDPSTLQYMIKMNQGTPLADVKLVLDLGGILPWFRCRKGYYNSSSIRPVSCYSHICPILARTCFNTRVCSTSTSNPVSGFVARGDVISDLVTLISNPDSYGTVPVPSPSRLAFGCANSINSLSGFAEGAKGVAGLGRSSVLSLVSQFTLRFRLPRIFAIELYGGSSTRIYFGGHPYVHYDISDEVMAYRFLTYTPLLINPKSREEYFVDLKSIVVHGTTVPINAKLLSINKETGSGGTKIDIQTPYTTLETSIYNAVVEVYNEWAKSWNATTVAAVAPFTACYKSSTLPSWINWKNPISPPSLSFVFPESRWDIAWWDLFKVNDVAHCVQFLDGGSNPKTSIVIGARQIEFVEFDLVRSRFGFVQPNFWDPES</sequence>
<dbReference type="InterPro" id="IPR032861">
    <property type="entry name" value="TAXi_N"/>
</dbReference>
<dbReference type="SUPFAM" id="SSF50630">
    <property type="entry name" value="Acid proteases"/>
    <property type="match status" value="1"/>
</dbReference>
<dbReference type="Pfam" id="PF14543">
    <property type="entry name" value="TAXi_N"/>
    <property type="match status" value="1"/>
</dbReference>
<proteinExistence type="inferred from homology"/>
<dbReference type="Pfam" id="PF14541">
    <property type="entry name" value="TAXi_C"/>
    <property type="match status" value="1"/>
</dbReference>
<feature type="chain" id="PRO_5042221456" description="Peptidase A1 domain-containing protein" evidence="2">
    <location>
        <begin position="28"/>
        <end position="413"/>
    </location>
</feature>
<dbReference type="Proteomes" id="UP001202328">
    <property type="component" value="Unassembled WGS sequence"/>
</dbReference>
<dbReference type="EMBL" id="JAJJMB010008687">
    <property type="protein sequence ID" value="KAI3921573.1"/>
    <property type="molecule type" value="Genomic_DNA"/>
</dbReference>
<dbReference type="Gene3D" id="2.40.70.10">
    <property type="entry name" value="Acid Proteases"/>
    <property type="match status" value="2"/>
</dbReference>
<dbReference type="InterPro" id="IPR001461">
    <property type="entry name" value="Aspartic_peptidase_A1"/>
</dbReference>
<feature type="domain" description="Peptidase A1" evidence="3">
    <location>
        <begin position="48"/>
        <end position="404"/>
    </location>
</feature>
<dbReference type="GO" id="GO:0004190">
    <property type="term" value="F:aspartic-type endopeptidase activity"/>
    <property type="evidence" value="ECO:0007669"/>
    <property type="project" value="InterPro"/>
</dbReference>
<evidence type="ECO:0000256" key="1">
    <source>
        <dbReference type="ARBA" id="ARBA00007447"/>
    </source>
</evidence>
<dbReference type="AlphaFoldDB" id="A0AAD4XIX3"/>
<dbReference type="InterPro" id="IPR033121">
    <property type="entry name" value="PEPTIDASE_A1"/>
</dbReference>
<dbReference type="PANTHER" id="PTHR47965:SF22">
    <property type="entry name" value="EUKARYOTIC ASPARTYL PROTEASE FAMILY PROTEIN"/>
    <property type="match status" value="1"/>
</dbReference>
<dbReference type="PROSITE" id="PS51767">
    <property type="entry name" value="PEPTIDASE_A1"/>
    <property type="match status" value="1"/>
</dbReference>
<reference evidence="4" key="1">
    <citation type="submission" date="2022-04" db="EMBL/GenBank/DDBJ databases">
        <title>A functionally conserved STORR gene fusion in Papaver species that diverged 16.8 million years ago.</title>
        <authorList>
            <person name="Catania T."/>
        </authorList>
    </citation>
    <scope>NUCLEOTIDE SEQUENCE</scope>
    <source>
        <strain evidence="4">S-188037</strain>
    </source>
</reference>